<keyword evidence="3" id="KW-1003">Cell membrane</keyword>
<dbReference type="Pfam" id="PF00528">
    <property type="entry name" value="BPD_transp_1"/>
    <property type="match status" value="2"/>
</dbReference>
<keyword evidence="11" id="KW-1185">Reference proteome</keyword>
<evidence type="ECO:0000313" key="10">
    <source>
        <dbReference type="EMBL" id="GAA2138820.1"/>
    </source>
</evidence>
<name>A0ABP5KXF6_9ACTN</name>
<dbReference type="PANTHER" id="PTHR43357:SF4">
    <property type="entry name" value="INNER MEMBRANE ABC TRANSPORTER PERMEASE PROTEIN YDCV"/>
    <property type="match status" value="1"/>
</dbReference>
<evidence type="ECO:0000256" key="1">
    <source>
        <dbReference type="ARBA" id="ARBA00004429"/>
    </source>
</evidence>
<feature type="transmembrane region" description="Helical" evidence="8">
    <location>
        <begin position="136"/>
        <end position="155"/>
    </location>
</feature>
<feature type="transmembrane region" description="Helical" evidence="8">
    <location>
        <begin position="54"/>
        <end position="84"/>
    </location>
</feature>
<keyword evidence="7 8" id="KW-0472">Membrane</keyword>
<proteinExistence type="inferred from homology"/>
<protein>
    <submittedName>
        <fullName evidence="10">Iron ABC transporter permease</fullName>
    </submittedName>
</protein>
<comment type="caution">
    <text evidence="10">The sequence shown here is derived from an EMBL/GenBank/DDBJ whole genome shotgun (WGS) entry which is preliminary data.</text>
</comment>
<comment type="subcellular location">
    <subcellularLocation>
        <location evidence="1">Cell inner membrane</location>
        <topology evidence="1">Multi-pass membrane protein</topology>
    </subcellularLocation>
    <subcellularLocation>
        <location evidence="8">Cell membrane</location>
        <topology evidence="8">Multi-pass membrane protein</topology>
    </subcellularLocation>
</comment>
<feature type="transmembrane region" description="Helical" evidence="8">
    <location>
        <begin position="96"/>
        <end position="116"/>
    </location>
</feature>
<gene>
    <name evidence="10" type="ORF">GCM10009802_48540</name>
</gene>
<dbReference type="CDD" id="cd06261">
    <property type="entry name" value="TM_PBP2"/>
    <property type="match status" value="2"/>
</dbReference>
<keyword evidence="6 8" id="KW-1133">Transmembrane helix</keyword>
<evidence type="ECO:0000256" key="8">
    <source>
        <dbReference type="RuleBase" id="RU363032"/>
    </source>
</evidence>
<feature type="transmembrane region" description="Helical" evidence="8">
    <location>
        <begin position="235"/>
        <end position="258"/>
    </location>
</feature>
<feature type="transmembrane region" description="Helical" evidence="8">
    <location>
        <begin position="286"/>
        <end position="307"/>
    </location>
</feature>
<feature type="transmembrane region" description="Helical" evidence="8">
    <location>
        <begin position="344"/>
        <end position="366"/>
    </location>
</feature>
<feature type="transmembrane region" description="Helical" evidence="8">
    <location>
        <begin position="12"/>
        <end position="34"/>
    </location>
</feature>
<feature type="transmembrane region" description="Helical" evidence="8">
    <location>
        <begin position="191"/>
        <end position="215"/>
    </location>
</feature>
<feature type="transmembrane region" description="Helical" evidence="8">
    <location>
        <begin position="462"/>
        <end position="489"/>
    </location>
</feature>
<accession>A0ABP5KXF6</accession>
<dbReference type="Gene3D" id="1.10.3720.10">
    <property type="entry name" value="MetI-like"/>
    <property type="match status" value="2"/>
</dbReference>
<keyword evidence="4" id="KW-0997">Cell inner membrane</keyword>
<dbReference type="InterPro" id="IPR035906">
    <property type="entry name" value="MetI-like_sf"/>
</dbReference>
<evidence type="ECO:0000256" key="7">
    <source>
        <dbReference type="ARBA" id="ARBA00023136"/>
    </source>
</evidence>
<sequence>MRGPAGRLALMAVPAAFFAVFFAYPVGAIVARGLRENGRWHLGRLPDVLGDPDIVGVLWFTLWQAAASTGLTLLLALPAAYVFARFDFPGKHLLRALVTVPFVMPTVVVGSAFLALLGRGGVLDGWWGVRLDTTVWAILLAHVFFNFAIVVRTVGGLWSQLDPRQEEAARVLGAGRLAAFRHVTLPALGPAVAAAALMVFLFTFTSFGVIQILGGPSYATLEVEIYRQTADFLDLPTAAVLSLVQLAAVAAVLALHAWTVRRQETALRLVAPETTARRPRTPGERALLGGVLTVVAVLLLSPLAVLVERSFATPGGHGPGFYRALQESDGTFAVPPLEAVGNSLAYAAVATVLAVVVGGLAAAAVTRRAGPLVRGFDALLMLPLGTSAVTVGFGFLIALDSPPLDLRSSWILVPLAQALVGVPFVVRTMLPVLRAVDDRLREAAAVLGASPLRAWREVDLPLVWRAVLVAAGFAFAVSLGEFGATVFIAGPDRPTLPVAVARLLGRAGETNYGQAMALSTILMAVCAAALLLLERVRKNQAGEF</sequence>
<feature type="transmembrane region" description="Helical" evidence="8">
    <location>
        <begin position="411"/>
        <end position="430"/>
    </location>
</feature>
<keyword evidence="2 8" id="KW-0813">Transport</keyword>
<dbReference type="Proteomes" id="UP001500443">
    <property type="component" value="Unassembled WGS sequence"/>
</dbReference>
<feature type="transmembrane region" description="Helical" evidence="8">
    <location>
        <begin position="512"/>
        <end position="533"/>
    </location>
</feature>
<dbReference type="EMBL" id="BAAAPF010000200">
    <property type="protein sequence ID" value="GAA2138820.1"/>
    <property type="molecule type" value="Genomic_DNA"/>
</dbReference>
<organism evidence="10 11">
    <name type="scientific">Streptomyces synnematoformans</name>
    <dbReference type="NCBI Taxonomy" id="415721"/>
    <lineage>
        <taxon>Bacteria</taxon>
        <taxon>Bacillati</taxon>
        <taxon>Actinomycetota</taxon>
        <taxon>Actinomycetes</taxon>
        <taxon>Kitasatosporales</taxon>
        <taxon>Streptomycetaceae</taxon>
        <taxon>Streptomyces</taxon>
    </lineage>
</organism>
<evidence type="ECO:0000256" key="3">
    <source>
        <dbReference type="ARBA" id="ARBA00022475"/>
    </source>
</evidence>
<reference evidence="11" key="1">
    <citation type="journal article" date="2019" name="Int. J. Syst. Evol. Microbiol.">
        <title>The Global Catalogue of Microorganisms (GCM) 10K type strain sequencing project: providing services to taxonomists for standard genome sequencing and annotation.</title>
        <authorList>
            <consortium name="The Broad Institute Genomics Platform"/>
            <consortium name="The Broad Institute Genome Sequencing Center for Infectious Disease"/>
            <person name="Wu L."/>
            <person name="Ma J."/>
        </authorList>
    </citation>
    <scope>NUCLEOTIDE SEQUENCE [LARGE SCALE GENOMIC DNA]</scope>
    <source>
        <strain evidence="11">JCM 15481</strain>
    </source>
</reference>
<dbReference type="PROSITE" id="PS50928">
    <property type="entry name" value="ABC_TM1"/>
    <property type="match status" value="2"/>
</dbReference>
<evidence type="ECO:0000256" key="5">
    <source>
        <dbReference type="ARBA" id="ARBA00022692"/>
    </source>
</evidence>
<keyword evidence="5 8" id="KW-0812">Transmembrane</keyword>
<evidence type="ECO:0000256" key="2">
    <source>
        <dbReference type="ARBA" id="ARBA00022448"/>
    </source>
</evidence>
<evidence type="ECO:0000259" key="9">
    <source>
        <dbReference type="PROSITE" id="PS50928"/>
    </source>
</evidence>
<evidence type="ECO:0000313" key="11">
    <source>
        <dbReference type="Proteomes" id="UP001500443"/>
    </source>
</evidence>
<dbReference type="SUPFAM" id="SSF161098">
    <property type="entry name" value="MetI-like"/>
    <property type="match status" value="2"/>
</dbReference>
<comment type="similarity">
    <text evidence="8">Belongs to the binding-protein-dependent transport system permease family.</text>
</comment>
<dbReference type="InterPro" id="IPR000515">
    <property type="entry name" value="MetI-like"/>
</dbReference>
<feature type="domain" description="ABC transmembrane type-1" evidence="9">
    <location>
        <begin position="58"/>
        <end position="254"/>
    </location>
</feature>
<feature type="transmembrane region" description="Helical" evidence="8">
    <location>
        <begin position="378"/>
        <end position="399"/>
    </location>
</feature>
<evidence type="ECO:0000256" key="4">
    <source>
        <dbReference type="ARBA" id="ARBA00022519"/>
    </source>
</evidence>
<dbReference type="PANTHER" id="PTHR43357">
    <property type="entry name" value="INNER MEMBRANE ABC TRANSPORTER PERMEASE PROTEIN YDCV"/>
    <property type="match status" value="1"/>
</dbReference>
<feature type="domain" description="ABC transmembrane type-1" evidence="9">
    <location>
        <begin position="340"/>
        <end position="533"/>
    </location>
</feature>
<evidence type="ECO:0000256" key="6">
    <source>
        <dbReference type="ARBA" id="ARBA00022989"/>
    </source>
</evidence>